<name>A0A845E2U2_9BACI</name>
<dbReference type="Proteomes" id="UP000447393">
    <property type="component" value="Unassembled WGS sequence"/>
</dbReference>
<evidence type="ECO:0000313" key="1">
    <source>
        <dbReference type="EMBL" id="MYL48516.1"/>
    </source>
</evidence>
<evidence type="ECO:0000313" key="2">
    <source>
        <dbReference type="Proteomes" id="UP000447393"/>
    </source>
</evidence>
<accession>A0A845E2U2</accession>
<comment type="caution">
    <text evidence="1">The sequence shown here is derived from an EMBL/GenBank/DDBJ whole genome shotgun (WGS) entry which is preliminary data.</text>
</comment>
<reference evidence="1 2" key="1">
    <citation type="submission" date="2019-11" db="EMBL/GenBank/DDBJ databases">
        <title>Genome sequences of 17 halophilic strains isolated from different environments.</title>
        <authorList>
            <person name="Furrow R.E."/>
        </authorList>
    </citation>
    <scope>NUCLEOTIDE SEQUENCE [LARGE SCALE GENOMIC DNA]</scope>
    <source>
        <strain evidence="1 2">22505_10_Sand</strain>
    </source>
</reference>
<proteinExistence type="predicted"/>
<sequence length="57" mass="6609">MVIFILLTVAVYSSLMIFVLAKLGSVPAQTVMNVFRMKNQSSHFYHKNRYERTISAR</sequence>
<gene>
    <name evidence="1" type="ORF">GLV98_03440</name>
</gene>
<organism evidence="1 2">
    <name type="scientific">Halobacillus litoralis</name>
    <dbReference type="NCBI Taxonomy" id="45668"/>
    <lineage>
        <taxon>Bacteria</taxon>
        <taxon>Bacillati</taxon>
        <taxon>Bacillota</taxon>
        <taxon>Bacilli</taxon>
        <taxon>Bacillales</taxon>
        <taxon>Bacillaceae</taxon>
        <taxon>Halobacillus</taxon>
    </lineage>
</organism>
<dbReference type="AlphaFoldDB" id="A0A845E2U2"/>
<dbReference type="EMBL" id="WMEZ01000001">
    <property type="protein sequence ID" value="MYL48516.1"/>
    <property type="molecule type" value="Genomic_DNA"/>
</dbReference>
<protein>
    <submittedName>
        <fullName evidence="1">Uncharacterized protein</fullName>
    </submittedName>
</protein>
<dbReference type="RefSeq" id="WP_160912109.1">
    <property type="nucleotide sequence ID" value="NZ_WMEZ01000001.1"/>
</dbReference>